<protein>
    <submittedName>
        <fullName evidence="2">Uncharacterized protein</fullName>
    </submittedName>
</protein>
<evidence type="ECO:0000256" key="1">
    <source>
        <dbReference type="SAM" id="MobiDB-lite"/>
    </source>
</evidence>
<accession>A0A0W0ZG12</accession>
<name>A0A0W0ZG12_9GAMM</name>
<comment type="caution">
    <text evidence="2">The sequence shown here is derived from an EMBL/GenBank/DDBJ whole genome shotgun (WGS) entry which is preliminary data.</text>
</comment>
<gene>
    <name evidence="2" type="ORF">Lste_0924</name>
</gene>
<dbReference type="OrthoDB" id="5652981at2"/>
<reference evidence="2 3" key="1">
    <citation type="submission" date="2015-11" db="EMBL/GenBank/DDBJ databases">
        <title>Genomic analysis of 38 Legionella species identifies large and diverse effector repertoires.</title>
        <authorList>
            <person name="Burstein D."/>
            <person name="Amaro F."/>
            <person name="Zusman T."/>
            <person name="Lifshitz Z."/>
            <person name="Cohen O."/>
            <person name="Gilbert J.A."/>
            <person name="Pupko T."/>
            <person name="Shuman H.A."/>
            <person name="Segal G."/>
        </authorList>
    </citation>
    <scope>NUCLEOTIDE SEQUENCE [LARGE SCALE GENOMIC DNA]</scope>
    <source>
        <strain evidence="2 3">IMVS3376</strain>
    </source>
</reference>
<dbReference type="PATRIC" id="fig|947033.5.peg.987"/>
<feature type="region of interest" description="Disordered" evidence="1">
    <location>
        <begin position="570"/>
        <end position="589"/>
    </location>
</feature>
<sequence>MQTPIETPITRSLKQQIGHYDNRGPFCISPEGEEQLYRGIEAYEGTRVTLVESYAKKYDQNINTDAASDPQFFRKKFIEYTQSHPFPQYNGNPQTRETHPEEATIGMEAFFGEQGAELYKLALDEEMNSKEFRQAVVIKSTTHFDGPKWTERPVVIVGGPSASGKSFAAQAAVEKAKEFLASDYSDMSGNYVVAADGGIVREVSQIRKLSIQLATNAGHAGLDDLYSKSKKSMESIKDNVREAAFLSNVGMVIPETFTDPLKGRKLLKQIERLENTKHIFTRVQGHDDDNFRKVVAFMGSRRAWKTKDFNQEELDLNKSGLVESKAYGKSGFTWGKLFSKEAEDWFRRWSKDKLYMRITNDLILLKPDPDPAKPGNWVTAKPDDEGARLFSEKAYKQWQNLPSTSPKPDLIDYCKKNSKSQITTSPQLDFLVAQKNVEQKIALGQEKIRQAEQKNAHETDPKAKTKSEERIRCLKTREAFLDGLAHFTLQNLDNWHSIEQMKSQVSDQLLALRMDPNSKKILSRRTMNVVNELIQTLDKASQELQNNPTFYQERDHTMFFKKKYNEAVKRFENTNEQEEEQVGPHSPSS</sequence>
<evidence type="ECO:0000313" key="2">
    <source>
        <dbReference type="EMBL" id="KTD67766.1"/>
    </source>
</evidence>
<organism evidence="2 3">
    <name type="scientific">Legionella steelei</name>
    <dbReference type="NCBI Taxonomy" id="947033"/>
    <lineage>
        <taxon>Bacteria</taxon>
        <taxon>Pseudomonadati</taxon>
        <taxon>Pseudomonadota</taxon>
        <taxon>Gammaproteobacteria</taxon>
        <taxon>Legionellales</taxon>
        <taxon>Legionellaceae</taxon>
        <taxon>Legionella</taxon>
    </lineage>
</organism>
<evidence type="ECO:0000313" key="3">
    <source>
        <dbReference type="Proteomes" id="UP000054926"/>
    </source>
</evidence>
<dbReference type="RefSeq" id="WP_058509912.1">
    <property type="nucleotide sequence ID" value="NZ_LNYY01000019.1"/>
</dbReference>
<proteinExistence type="predicted"/>
<dbReference type="AlphaFoldDB" id="A0A0W0ZG12"/>
<dbReference type="EMBL" id="LNYY01000019">
    <property type="protein sequence ID" value="KTD67766.1"/>
    <property type="molecule type" value="Genomic_DNA"/>
</dbReference>
<dbReference type="Proteomes" id="UP000054926">
    <property type="component" value="Unassembled WGS sequence"/>
</dbReference>
<keyword evidence="3" id="KW-1185">Reference proteome</keyword>